<keyword evidence="5" id="KW-0472">Membrane</keyword>
<dbReference type="Pfam" id="PF13374">
    <property type="entry name" value="TPR_10"/>
    <property type="match status" value="1"/>
</dbReference>
<comment type="caution">
    <text evidence="8">The sequence shown here is derived from an EMBL/GenBank/DDBJ whole genome shotgun (WGS) entry which is preliminary data.</text>
</comment>
<dbReference type="SMART" id="SM00267">
    <property type="entry name" value="GGDEF"/>
    <property type="match status" value="1"/>
</dbReference>
<feature type="transmembrane region" description="Helical" evidence="5">
    <location>
        <begin position="446"/>
        <end position="465"/>
    </location>
</feature>
<keyword evidence="5" id="KW-0812">Transmembrane</keyword>
<feature type="repeat" description="TPR" evidence="4">
    <location>
        <begin position="125"/>
        <end position="158"/>
    </location>
</feature>
<sequence>MNSGFPLVKVIAWITLFFAQCSLFSVDAQVNTSSLPSGSKALSDVSILKRAIEHARKQGDIHQAETLTGEFHQLALAENTPISIADSYFQQARNAMERNNYEPAHELLNQAIGLYEAQNNQVGLAKAYRQLGLTYRYQSNYPQALEYIYLAMQISQQLNDQPAIASTYNSIGLVLEKMGLLEGAAQAHQQALELHYELENKDGIASALYNLGDLRRLMGDHTLALNYFKDALAIDLASGGKKYIAYSHNKVGYQYVELGDYQKAQEHLNIALALFKQIQAPRDTDWALTSMARLEMELGNLEQSRALLDGVIARAIKQNYKSLLVDAYRLSASLALKSDDTKLAIQHIDAGVAQAQSNNETHDEALLEALRVQAYIKEDALRLAFDALLAQKKLEDETLHASRINTIATLQSQTEFVRRAQQIKLLEQEKALSKVKQEQFELGRNVSIAGIVGIFVLFVLIYSRINQRNLNKRLTREVALRTTELEQKNIELQAAYQEMEAISLTDKLTGVHNRRFLENQIGADLEKSQRVYTDWHDGKTPQPQQADIVVFMIDMDHFKRVNDEYGHGAGDEVLQQLTQRLALVFRQSDYIVRWGGEEFVGVARFINRSNASNLAQRLLEEVGATPFTLSNGASTYHTCSVGYACYPSALRHNQANDWQTLIALADTCLYEAKNNGRNAWVGIECINAPSANVTDIATGFFESSAHTDKIKVVTSFTSANV</sequence>
<reference evidence="8" key="2">
    <citation type="submission" date="2020-09" db="EMBL/GenBank/DDBJ databases">
        <authorList>
            <person name="Sun Q."/>
            <person name="Kim S."/>
        </authorList>
    </citation>
    <scope>NUCLEOTIDE SEQUENCE</scope>
    <source>
        <strain evidence="8">KCTC 32337</strain>
    </source>
</reference>
<evidence type="ECO:0000313" key="8">
    <source>
        <dbReference type="EMBL" id="GGZ67685.1"/>
    </source>
</evidence>
<feature type="signal peptide" evidence="6">
    <location>
        <begin position="1"/>
        <end position="28"/>
    </location>
</feature>
<dbReference type="Gene3D" id="3.30.70.270">
    <property type="match status" value="1"/>
</dbReference>
<organism evidence="8 9">
    <name type="scientific">Paraglaciecola chathamensis</name>
    <dbReference type="NCBI Taxonomy" id="368405"/>
    <lineage>
        <taxon>Bacteria</taxon>
        <taxon>Pseudomonadati</taxon>
        <taxon>Pseudomonadota</taxon>
        <taxon>Gammaproteobacteria</taxon>
        <taxon>Alteromonadales</taxon>
        <taxon>Alteromonadaceae</taxon>
        <taxon>Paraglaciecola</taxon>
    </lineage>
</organism>
<dbReference type="Proteomes" id="UP000622604">
    <property type="component" value="Unassembled WGS sequence"/>
</dbReference>
<comment type="cofactor">
    <cofactor evidence="1">
        <name>Mg(2+)</name>
        <dbReference type="ChEBI" id="CHEBI:18420"/>
    </cofactor>
</comment>
<dbReference type="GO" id="GO:0052621">
    <property type="term" value="F:diguanylate cyclase activity"/>
    <property type="evidence" value="ECO:0007669"/>
    <property type="project" value="UniProtKB-EC"/>
</dbReference>
<comment type="catalytic activity">
    <reaction evidence="3">
        <text>2 GTP = 3',3'-c-di-GMP + 2 diphosphate</text>
        <dbReference type="Rhea" id="RHEA:24898"/>
        <dbReference type="ChEBI" id="CHEBI:33019"/>
        <dbReference type="ChEBI" id="CHEBI:37565"/>
        <dbReference type="ChEBI" id="CHEBI:58805"/>
        <dbReference type="EC" id="2.7.7.65"/>
    </reaction>
</comment>
<dbReference type="InterPro" id="IPR050469">
    <property type="entry name" value="Diguanylate_Cyclase"/>
</dbReference>
<gene>
    <name evidence="8" type="ORF">GCM10011274_27840</name>
</gene>
<dbReference type="InterPro" id="IPR019734">
    <property type="entry name" value="TPR_rpt"/>
</dbReference>
<dbReference type="NCBIfam" id="TIGR00254">
    <property type="entry name" value="GGDEF"/>
    <property type="match status" value="1"/>
</dbReference>
<dbReference type="FunFam" id="3.30.70.270:FF:000001">
    <property type="entry name" value="Diguanylate cyclase domain protein"/>
    <property type="match status" value="1"/>
</dbReference>
<feature type="domain" description="GGDEF" evidence="7">
    <location>
        <begin position="546"/>
        <end position="685"/>
    </location>
</feature>
<dbReference type="PANTHER" id="PTHR45138:SF9">
    <property type="entry name" value="DIGUANYLATE CYCLASE DGCM-RELATED"/>
    <property type="match status" value="1"/>
</dbReference>
<evidence type="ECO:0000313" key="9">
    <source>
        <dbReference type="Proteomes" id="UP000622604"/>
    </source>
</evidence>
<dbReference type="RefSeq" id="WP_191866317.1">
    <property type="nucleotide sequence ID" value="NZ_BMZC01000007.1"/>
</dbReference>
<accession>A0A8H9IEQ2</accession>
<dbReference type="InterPro" id="IPR029787">
    <property type="entry name" value="Nucleotide_cyclase"/>
</dbReference>
<dbReference type="Pfam" id="PF00990">
    <property type="entry name" value="GGDEF"/>
    <property type="match status" value="1"/>
</dbReference>
<proteinExistence type="predicted"/>
<evidence type="ECO:0000259" key="7">
    <source>
        <dbReference type="PROSITE" id="PS50887"/>
    </source>
</evidence>
<dbReference type="SUPFAM" id="SSF55073">
    <property type="entry name" value="Nucleotide cyclase"/>
    <property type="match status" value="1"/>
</dbReference>
<evidence type="ECO:0000256" key="1">
    <source>
        <dbReference type="ARBA" id="ARBA00001946"/>
    </source>
</evidence>
<name>A0A8H9IEQ2_9ALTE</name>
<dbReference type="EC" id="2.7.7.65" evidence="2"/>
<dbReference type="InterPro" id="IPR000160">
    <property type="entry name" value="GGDEF_dom"/>
</dbReference>
<feature type="chain" id="PRO_5034241487" description="diguanylate cyclase" evidence="6">
    <location>
        <begin position="29"/>
        <end position="721"/>
    </location>
</feature>
<dbReference type="EMBL" id="BMZC01000007">
    <property type="protein sequence ID" value="GGZ67685.1"/>
    <property type="molecule type" value="Genomic_DNA"/>
</dbReference>
<dbReference type="AlphaFoldDB" id="A0A8H9IEQ2"/>
<evidence type="ECO:0000256" key="4">
    <source>
        <dbReference type="PROSITE-ProRule" id="PRU00339"/>
    </source>
</evidence>
<dbReference type="PANTHER" id="PTHR45138">
    <property type="entry name" value="REGULATORY COMPONENTS OF SENSORY TRANSDUCTION SYSTEM"/>
    <property type="match status" value="1"/>
</dbReference>
<keyword evidence="5" id="KW-1133">Transmembrane helix</keyword>
<dbReference type="InterPro" id="IPR043128">
    <property type="entry name" value="Rev_trsase/Diguanyl_cyclase"/>
</dbReference>
<dbReference type="SUPFAM" id="SSF48452">
    <property type="entry name" value="TPR-like"/>
    <property type="match status" value="2"/>
</dbReference>
<dbReference type="Pfam" id="PF13424">
    <property type="entry name" value="TPR_12"/>
    <property type="match status" value="1"/>
</dbReference>
<dbReference type="PROSITE" id="PS50005">
    <property type="entry name" value="TPR"/>
    <property type="match status" value="3"/>
</dbReference>
<dbReference type="Gene3D" id="1.25.40.10">
    <property type="entry name" value="Tetratricopeptide repeat domain"/>
    <property type="match status" value="2"/>
</dbReference>
<protein>
    <recommendedName>
        <fullName evidence="2">diguanylate cyclase</fullName>
        <ecNumber evidence="2">2.7.7.65</ecNumber>
    </recommendedName>
</protein>
<evidence type="ECO:0000256" key="3">
    <source>
        <dbReference type="ARBA" id="ARBA00034247"/>
    </source>
</evidence>
<dbReference type="CDD" id="cd01949">
    <property type="entry name" value="GGDEF"/>
    <property type="match status" value="1"/>
</dbReference>
<feature type="repeat" description="TPR" evidence="4">
    <location>
        <begin position="205"/>
        <end position="238"/>
    </location>
</feature>
<dbReference type="InterPro" id="IPR011990">
    <property type="entry name" value="TPR-like_helical_dom_sf"/>
</dbReference>
<reference evidence="8" key="1">
    <citation type="journal article" date="2014" name="Int. J. Syst. Evol. Microbiol.">
        <title>Complete genome sequence of Corynebacterium casei LMG S-19264T (=DSM 44701T), isolated from a smear-ripened cheese.</title>
        <authorList>
            <consortium name="US DOE Joint Genome Institute (JGI-PGF)"/>
            <person name="Walter F."/>
            <person name="Albersmeier A."/>
            <person name="Kalinowski J."/>
            <person name="Ruckert C."/>
        </authorList>
    </citation>
    <scope>NUCLEOTIDE SEQUENCE</scope>
    <source>
        <strain evidence="8">KCTC 32337</strain>
    </source>
</reference>
<feature type="repeat" description="TPR" evidence="4">
    <location>
        <begin position="245"/>
        <end position="278"/>
    </location>
</feature>
<evidence type="ECO:0000256" key="5">
    <source>
        <dbReference type="SAM" id="Phobius"/>
    </source>
</evidence>
<dbReference type="PROSITE" id="PS50887">
    <property type="entry name" value="GGDEF"/>
    <property type="match status" value="1"/>
</dbReference>
<evidence type="ECO:0000256" key="2">
    <source>
        <dbReference type="ARBA" id="ARBA00012528"/>
    </source>
</evidence>
<evidence type="ECO:0000256" key="6">
    <source>
        <dbReference type="SAM" id="SignalP"/>
    </source>
</evidence>
<dbReference type="SMART" id="SM00028">
    <property type="entry name" value="TPR"/>
    <property type="match status" value="6"/>
</dbReference>
<keyword evidence="6" id="KW-0732">Signal</keyword>
<keyword evidence="4" id="KW-0802">TPR repeat</keyword>